<evidence type="ECO:0000313" key="7">
    <source>
        <dbReference type="Proteomes" id="UP000650524"/>
    </source>
</evidence>
<dbReference type="InterPro" id="IPR017896">
    <property type="entry name" value="4Fe4S_Fe-S-bd"/>
</dbReference>
<keyword evidence="4" id="KW-0411">Iron-sulfur</keyword>
<dbReference type="GO" id="GO:0046872">
    <property type="term" value="F:metal ion binding"/>
    <property type="evidence" value="ECO:0007669"/>
    <property type="project" value="UniProtKB-KW"/>
</dbReference>
<dbReference type="InterPro" id="IPR017900">
    <property type="entry name" value="4Fe4S_Fe_S_CS"/>
</dbReference>
<protein>
    <submittedName>
        <fullName evidence="6">4Fe-4S dicluster domain-containing protein</fullName>
    </submittedName>
</protein>
<evidence type="ECO:0000313" key="6">
    <source>
        <dbReference type="EMBL" id="MBC8179081.1"/>
    </source>
</evidence>
<keyword evidence="3" id="KW-0408">Iron</keyword>
<evidence type="ECO:0000259" key="5">
    <source>
        <dbReference type="PROSITE" id="PS51379"/>
    </source>
</evidence>
<name>A0A8J6N3U7_9DELT</name>
<accession>A0A8J6N3U7</accession>
<feature type="domain" description="4Fe-4S ferredoxin-type" evidence="5">
    <location>
        <begin position="148"/>
        <end position="177"/>
    </location>
</feature>
<evidence type="ECO:0000256" key="3">
    <source>
        <dbReference type="ARBA" id="ARBA00023004"/>
    </source>
</evidence>
<keyword evidence="1" id="KW-0004">4Fe-4S</keyword>
<dbReference type="NCBIfam" id="NF045797">
    <property type="entry name" value="DsrO"/>
    <property type="match status" value="1"/>
</dbReference>
<sequence>MGVDRREFLKIAGYAALFGLGGKAAIDILAPGELEASMQGIPLTQGKRWSMVIDMRKCLKQQEAGKDGCKECIVACHREHNVPDWGNPKHAIKWIWQDKYEHVFPDTPNQFIDEGVRHKPFILMCNHCLNPPCVRVCPTQATFQREDGIVSMDMHRCIGCRFCMAACPYGSRSFNWGDPRKAPKELNPDYPTNPAYPERSMGVVEKCNFCVELVAKGEFPACVQACDKIKVNALNFGDLDAPESNVRKLLREHYTIRRKPALGTEPNLFYII</sequence>
<dbReference type="PANTHER" id="PTHR43177">
    <property type="entry name" value="PROTEIN NRFC"/>
    <property type="match status" value="1"/>
</dbReference>
<reference evidence="6 7" key="1">
    <citation type="submission" date="2020-08" db="EMBL/GenBank/DDBJ databases">
        <title>Bridging the membrane lipid divide: bacteria of the FCB group superphylum have the potential to synthesize archaeal ether lipids.</title>
        <authorList>
            <person name="Villanueva L."/>
            <person name="Von Meijenfeldt F.A.B."/>
            <person name="Westbye A.B."/>
            <person name="Yadav S."/>
            <person name="Hopmans E.C."/>
            <person name="Dutilh B.E."/>
            <person name="Sinninghe Damste J.S."/>
        </authorList>
    </citation>
    <scope>NUCLEOTIDE SEQUENCE [LARGE SCALE GENOMIC DNA]</scope>
    <source>
        <strain evidence="6">NIOZ-UU27</strain>
    </source>
</reference>
<dbReference type="InterPro" id="IPR050954">
    <property type="entry name" value="ET_IronSulfur_Cluster-Binding"/>
</dbReference>
<comment type="caution">
    <text evidence="6">The sequence shown here is derived from an EMBL/GenBank/DDBJ whole genome shotgun (WGS) entry which is preliminary data.</text>
</comment>
<dbReference type="InterPro" id="IPR006311">
    <property type="entry name" value="TAT_signal"/>
</dbReference>
<dbReference type="PANTHER" id="PTHR43177:SF3">
    <property type="entry name" value="PROTEIN NRFC HOMOLOG"/>
    <property type="match status" value="1"/>
</dbReference>
<dbReference type="InterPro" id="IPR054822">
    <property type="entry name" value="DsrO-like"/>
</dbReference>
<dbReference type="CDD" id="cd10551">
    <property type="entry name" value="PsrB"/>
    <property type="match status" value="1"/>
</dbReference>
<dbReference type="PROSITE" id="PS51318">
    <property type="entry name" value="TAT"/>
    <property type="match status" value="1"/>
</dbReference>
<dbReference type="AlphaFoldDB" id="A0A8J6N3U7"/>
<dbReference type="GO" id="GO:0051539">
    <property type="term" value="F:4 iron, 4 sulfur cluster binding"/>
    <property type="evidence" value="ECO:0007669"/>
    <property type="project" value="UniProtKB-KW"/>
</dbReference>
<dbReference type="EMBL" id="JACNJD010000343">
    <property type="protein sequence ID" value="MBC8179081.1"/>
    <property type="molecule type" value="Genomic_DNA"/>
</dbReference>
<proteinExistence type="predicted"/>
<evidence type="ECO:0000256" key="1">
    <source>
        <dbReference type="ARBA" id="ARBA00022485"/>
    </source>
</evidence>
<keyword evidence="2" id="KW-0479">Metal-binding</keyword>
<gene>
    <name evidence="6" type="ORF">H8E19_16880</name>
</gene>
<dbReference type="Gene3D" id="3.30.70.20">
    <property type="match status" value="2"/>
</dbReference>
<dbReference type="SUPFAM" id="SSF54862">
    <property type="entry name" value="4Fe-4S ferredoxins"/>
    <property type="match status" value="1"/>
</dbReference>
<dbReference type="Pfam" id="PF13247">
    <property type="entry name" value="Fer4_11"/>
    <property type="match status" value="1"/>
</dbReference>
<dbReference type="PROSITE" id="PS00198">
    <property type="entry name" value="4FE4S_FER_1"/>
    <property type="match status" value="1"/>
</dbReference>
<evidence type="ECO:0000256" key="4">
    <source>
        <dbReference type="ARBA" id="ARBA00023014"/>
    </source>
</evidence>
<organism evidence="6 7">
    <name type="scientific">Candidatus Desulfacyla euxinica</name>
    <dbReference type="NCBI Taxonomy" id="2841693"/>
    <lineage>
        <taxon>Bacteria</taxon>
        <taxon>Deltaproteobacteria</taxon>
        <taxon>Candidatus Desulfacyla</taxon>
    </lineage>
</organism>
<evidence type="ECO:0000256" key="2">
    <source>
        <dbReference type="ARBA" id="ARBA00022723"/>
    </source>
</evidence>
<dbReference type="PROSITE" id="PS51379">
    <property type="entry name" value="4FE4S_FER_2"/>
    <property type="match status" value="1"/>
</dbReference>
<dbReference type="Proteomes" id="UP000650524">
    <property type="component" value="Unassembled WGS sequence"/>
</dbReference>